<dbReference type="STRING" id="1298851.TST_1130"/>
<evidence type="ECO:0000256" key="1">
    <source>
        <dbReference type="ARBA" id="ARBA00005953"/>
    </source>
</evidence>
<dbReference type="Proteomes" id="UP000063234">
    <property type="component" value="Chromosome"/>
</dbReference>
<dbReference type="RefSeq" id="WP_068549918.1">
    <property type="nucleotide sequence ID" value="NZ_AP013035.1"/>
</dbReference>
<dbReference type="InterPro" id="IPR029069">
    <property type="entry name" value="HotDog_dom_sf"/>
</dbReference>
<dbReference type="PANTHER" id="PTHR31793:SF27">
    <property type="entry name" value="NOVEL THIOESTERASE SUPERFAMILY DOMAIN AND SAPOSIN A-TYPE DOMAIN CONTAINING PROTEIN (0610012H03RIK)"/>
    <property type="match status" value="1"/>
</dbReference>
<dbReference type="InterPro" id="IPR050563">
    <property type="entry name" value="4-hydroxybenzoyl-CoA_TE"/>
</dbReference>
<dbReference type="KEGG" id="ttk:TST_1130"/>
<keyword evidence="2 3" id="KW-0378">Hydrolase</keyword>
<proteinExistence type="inferred from homology"/>
<evidence type="ECO:0000313" key="3">
    <source>
        <dbReference type="EMBL" id="BAT71922.1"/>
    </source>
</evidence>
<protein>
    <submittedName>
        <fullName evidence="3">Acyl-CoA thioester hydrolase</fullName>
        <ecNumber evidence="3">3.1.2.-</ecNumber>
    </submittedName>
</protein>
<dbReference type="Pfam" id="PF13279">
    <property type="entry name" value="4HBT_2"/>
    <property type="match status" value="1"/>
</dbReference>
<dbReference type="SUPFAM" id="SSF54637">
    <property type="entry name" value="Thioesterase/thiol ester dehydrase-isomerase"/>
    <property type="match status" value="1"/>
</dbReference>
<evidence type="ECO:0000256" key="2">
    <source>
        <dbReference type="ARBA" id="ARBA00022801"/>
    </source>
</evidence>
<reference evidence="4" key="1">
    <citation type="journal article" date="2018" name="Science">
        <title>A primordial and reversible TCA cycle in a facultatively chemolithoautotrophic thermophile.</title>
        <authorList>
            <person name="Nunoura T."/>
            <person name="Chikaraishi Y."/>
            <person name="Izaki R."/>
            <person name="Suwa T."/>
            <person name="Sato T."/>
            <person name="Harada T."/>
            <person name="Mori K."/>
            <person name="Kato Y."/>
            <person name="Miyazaki M."/>
            <person name="Shimamura S."/>
            <person name="Yanagawa K."/>
            <person name="Shuto A."/>
            <person name="Ohkouchi N."/>
            <person name="Fujita N."/>
            <person name="Takaki Y."/>
            <person name="Atomi H."/>
            <person name="Takai K."/>
        </authorList>
    </citation>
    <scope>NUCLEOTIDE SEQUENCE [LARGE SCALE GENOMIC DNA]</scope>
    <source>
        <strain evidence="4">DSM 17441 / JCM 13301 / NBRC 103674 / ABI70S6</strain>
    </source>
</reference>
<dbReference type="Gene3D" id="3.10.129.10">
    <property type="entry name" value="Hotdog Thioesterase"/>
    <property type="match status" value="1"/>
</dbReference>
<name>A0A0S3QUE2_THET7</name>
<sequence>MGKGFWVRFGDTDPYGVVYYAAYHRYAHQAVEDFLRKKGIDPNNFFKNVEKGYGMPVVASQGRFLKPVRYPAFLETQVEIESVSTSSITFKVNFYYEKEEVAYTTLTFVCINSSWQKQPLPDELRQLGEA</sequence>
<keyword evidence="4" id="KW-1185">Reference proteome</keyword>
<comment type="similarity">
    <text evidence="1">Belongs to the 4-hydroxybenzoyl-CoA thioesterase family.</text>
</comment>
<dbReference type="PANTHER" id="PTHR31793">
    <property type="entry name" value="4-HYDROXYBENZOYL-COA THIOESTERASE FAMILY MEMBER"/>
    <property type="match status" value="1"/>
</dbReference>
<dbReference type="EMBL" id="AP013035">
    <property type="protein sequence ID" value="BAT71922.1"/>
    <property type="molecule type" value="Genomic_DNA"/>
</dbReference>
<organism evidence="3 4">
    <name type="scientific">Thermosulfidibacter takaii (strain DSM 17441 / JCM 13301 / NBRC 103674 / ABI70S6)</name>
    <dbReference type="NCBI Taxonomy" id="1298851"/>
    <lineage>
        <taxon>Bacteria</taxon>
        <taxon>Pseudomonadati</taxon>
        <taxon>Thermosulfidibacterota</taxon>
        <taxon>Thermosulfidibacteria</taxon>
        <taxon>Thermosulfidibacterales</taxon>
        <taxon>Thermosulfidibacteraceae</taxon>
    </lineage>
</organism>
<gene>
    <name evidence="3" type="ORF">TST_1130</name>
</gene>
<evidence type="ECO:0000313" key="4">
    <source>
        <dbReference type="Proteomes" id="UP000063234"/>
    </source>
</evidence>
<dbReference type="EC" id="3.1.2.-" evidence="3"/>
<dbReference type="GO" id="GO:0047617">
    <property type="term" value="F:fatty acyl-CoA hydrolase activity"/>
    <property type="evidence" value="ECO:0007669"/>
    <property type="project" value="TreeGrafter"/>
</dbReference>
<dbReference type="CDD" id="cd00586">
    <property type="entry name" value="4HBT"/>
    <property type="match status" value="1"/>
</dbReference>
<accession>A0A0S3QUE2</accession>
<dbReference type="AlphaFoldDB" id="A0A0S3QUE2"/>
<dbReference type="OrthoDB" id="9800856at2"/>